<protein>
    <submittedName>
        <fullName evidence="2">Uncharacterized protein</fullName>
    </submittedName>
</protein>
<comment type="caution">
    <text evidence="2">The sequence shown here is derived from an EMBL/GenBank/DDBJ whole genome shotgun (WGS) entry which is preliminary data.</text>
</comment>
<feature type="compositionally biased region" description="Basic and acidic residues" evidence="1">
    <location>
        <begin position="47"/>
        <end position="57"/>
    </location>
</feature>
<accession>A0ABR2LSG2</accession>
<evidence type="ECO:0000256" key="1">
    <source>
        <dbReference type="SAM" id="MobiDB-lite"/>
    </source>
</evidence>
<dbReference type="Proteomes" id="UP001412067">
    <property type="component" value="Unassembled WGS sequence"/>
</dbReference>
<keyword evidence="3" id="KW-1185">Reference proteome</keyword>
<dbReference type="EMBL" id="JBBWWR010000016">
    <property type="protein sequence ID" value="KAK8948094.1"/>
    <property type="molecule type" value="Genomic_DNA"/>
</dbReference>
<feature type="region of interest" description="Disordered" evidence="1">
    <location>
        <begin position="1"/>
        <end position="87"/>
    </location>
</feature>
<sequence length="153" mass="17398">MFNEVVATGENAWAPNSRIDPSSPENIMSEHEDDVVEELGTPISMSDEQRDNERIFERGGSSHGRKKRFERGPRGSSQGIQKNSRGRYTIEQLVESTIIVGDNISQPSQKSIRSYTIHEAVEELEKHPDICNDPALYDFTTIFCWTTRTGNYF</sequence>
<proteinExistence type="predicted"/>
<name>A0ABR2LSG2_9ASPA</name>
<evidence type="ECO:0000313" key="2">
    <source>
        <dbReference type="EMBL" id="KAK8948094.1"/>
    </source>
</evidence>
<organism evidence="2 3">
    <name type="scientific">Platanthera guangdongensis</name>
    <dbReference type="NCBI Taxonomy" id="2320717"/>
    <lineage>
        <taxon>Eukaryota</taxon>
        <taxon>Viridiplantae</taxon>
        <taxon>Streptophyta</taxon>
        <taxon>Embryophyta</taxon>
        <taxon>Tracheophyta</taxon>
        <taxon>Spermatophyta</taxon>
        <taxon>Magnoliopsida</taxon>
        <taxon>Liliopsida</taxon>
        <taxon>Asparagales</taxon>
        <taxon>Orchidaceae</taxon>
        <taxon>Orchidoideae</taxon>
        <taxon>Orchideae</taxon>
        <taxon>Orchidinae</taxon>
        <taxon>Platanthera</taxon>
    </lineage>
</organism>
<reference evidence="2 3" key="1">
    <citation type="journal article" date="2022" name="Nat. Plants">
        <title>Genomes of leafy and leafless Platanthera orchids illuminate the evolution of mycoheterotrophy.</title>
        <authorList>
            <person name="Li M.H."/>
            <person name="Liu K.W."/>
            <person name="Li Z."/>
            <person name="Lu H.C."/>
            <person name="Ye Q.L."/>
            <person name="Zhang D."/>
            <person name="Wang J.Y."/>
            <person name="Li Y.F."/>
            <person name="Zhong Z.M."/>
            <person name="Liu X."/>
            <person name="Yu X."/>
            <person name="Liu D.K."/>
            <person name="Tu X.D."/>
            <person name="Liu B."/>
            <person name="Hao Y."/>
            <person name="Liao X.Y."/>
            <person name="Jiang Y.T."/>
            <person name="Sun W.H."/>
            <person name="Chen J."/>
            <person name="Chen Y.Q."/>
            <person name="Ai Y."/>
            <person name="Zhai J.W."/>
            <person name="Wu S.S."/>
            <person name="Zhou Z."/>
            <person name="Hsiao Y.Y."/>
            <person name="Wu W.L."/>
            <person name="Chen Y.Y."/>
            <person name="Lin Y.F."/>
            <person name="Hsu J.L."/>
            <person name="Li C.Y."/>
            <person name="Wang Z.W."/>
            <person name="Zhao X."/>
            <person name="Zhong W.Y."/>
            <person name="Ma X.K."/>
            <person name="Ma L."/>
            <person name="Huang J."/>
            <person name="Chen G.Z."/>
            <person name="Huang M.Z."/>
            <person name="Huang L."/>
            <person name="Peng D.H."/>
            <person name="Luo Y.B."/>
            <person name="Zou S.Q."/>
            <person name="Chen S.P."/>
            <person name="Lan S."/>
            <person name="Tsai W.C."/>
            <person name="Van de Peer Y."/>
            <person name="Liu Z.J."/>
        </authorList>
    </citation>
    <scope>NUCLEOTIDE SEQUENCE [LARGE SCALE GENOMIC DNA]</scope>
    <source>
        <strain evidence="2">Lor288</strain>
    </source>
</reference>
<gene>
    <name evidence="2" type="ORF">KSP40_PGU006504</name>
</gene>
<evidence type="ECO:0000313" key="3">
    <source>
        <dbReference type="Proteomes" id="UP001412067"/>
    </source>
</evidence>